<keyword evidence="1" id="KW-0805">Transcription regulation</keyword>
<dbReference type="InterPro" id="IPR009057">
    <property type="entry name" value="Homeodomain-like_sf"/>
</dbReference>
<dbReference type="RefSeq" id="WP_089542094.1">
    <property type="nucleotide sequence ID" value="NZ_CP016470.1"/>
</dbReference>
<organism evidence="6 7">
    <name type="scientific">Latilactobacillus curvatus</name>
    <name type="common">Lactobacillus curvatus</name>
    <dbReference type="NCBI Taxonomy" id="28038"/>
    <lineage>
        <taxon>Bacteria</taxon>
        <taxon>Bacillati</taxon>
        <taxon>Bacillota</taxon>
        <taxon>Bacilli</taxon>
        <taxon>Lactobacillales</taxon>
        <taxon>Lactobacillaceae</taxon>
        <taxon>Latilactobacillus</taxon>
    </lineage>
</organism>
<evidence type="ECO:0000259" key="5">
    <source>
        <dbReference type="PROSITE" id="PS50977"/>
    </source>
</evidence>
<keyword evidence="2 4" id="KW-0238">DNA-binding</keyword>
<dbReference type="PROSITE" id="PS50977">
    <property type="entry name" value="HTH_TETR_2"/>
    <property type="match status" value="1"/>
</dbReference>
<dbReference type="EMBL" id="CP031003">
    <property type="protein sequence ID" value="AXN35884.1"/>
    <property type="molecule type" value="Genomic_DNA"/>
</dbReference>
<evidence type="ECO:0000256" key="2">
    <source>
        <dbReference type="ARBA" id="ARBA00023125"/>
    </source>
</evidence>
<dbReference type="InterPro" id="IPR036271">
    <property type="entry name" value="Tet_transcr_reg_TetR-rel_C_sf"/>
</dbReference>
<dbReference type="InterPro" id="IPR011075">
    <property type="entry name" value="TetR_C"/>
</dbReference>
<name>A0A385AE35_LATCU</name>
<accession>A0A385AE35</accession>
<proteinExistence type="predicted"/>
<evidence type="ECO:0000256" key="4">
    <source>
        <dbReference type="PROSITE-ProRule" id="PRU00335"/>
    </source>
</evidence>
<dbReference type="Pfam" id="PF00440">
    <property type="entry name" value="TetR_N"/>
    <property type="match status" value="1"/>
</dbReference>
<protein>
    <submittedName>
        <fullName evidence="6">TetR/AcrR family transcriptional regulator</fullName>
    </submittedName>
</protein>
<dbReference type="PANTHER" id="PTHR47506">
    <property type="entry name" value="TRANSCRIPTIONAL REGULATORY PROTEIN"/>
    <property type="match status" value="1"/>
</dbReference>
<dbReference type="InterPro" id="IPR001647">
    <property type="entry name" value="HTH_TetR"/>
</dbReference>
<feature type="DNA-binding region" description="H-T-H motif" evidence="4">
    <location>
        <begin position="28"/>
        <end position="47"/>
    </location>
</feature>
<dbReference type="Pfam" id="PF16925">
    <property type="entry name" value="TetR_C_13"/>
    <property type="match status" value="1"/>
</dbReference>
<dbReference type="Gene3D" id="1.10.10.60">
    <property type="entry name" value="Homeodomain-like"/>
    <property type="match status" value="1"/>
</dbReference>
<dbReference type="AlphaFoldDB" id="A0A385AE35"/>
<gene>
    <name evidence="6" type="ORF">DT351_05730</name>
</gene>
<evidence type="ECO:0000256" key="3">
    <source>
        <dbReference type="ARBA" id="ARBA00023163"/>
    </source>
</evidence>
<reference evidence="6 7" key="1">
    <citation type="submission" date="2018-07" db="EMBL/GenBank/DDBJ databases">
        <title>Lactobacillus curvatus genome sequence.</title>
        <authorList>
            <person name="Prechtl R."/>
        </authorList>
    </citation>
    <scope>NUCLEOTIDE SEQUENCE [LARGE SCALE GENOMIC DNA]</scope>
    <source>
        <strain evidence="6 7">TMW 1.1928</strain>
    </source>
</reference>
<dbReference type="Proteomes" id="UP000257607">
    <property type="component" value="Chromosome"/>
</dbReference>
<dbReference type="SUPFAM" id="SSF46689">
    <property type="entry name" value="Homeodomain-like"/>
    <property type="match status" value="1"/>
</dbReference>
<dbReference type="PANTHER" id="PTHR47506:SF10">
    <property type="entry name" value="TRANSCRIPTIONAL REGULATORY PROTEIN"/>
    <property type="match status" value="1"/>
</dbReference>
<dbReference type="GO" id="GO:0003677">
    <property type="term" value="F:DNA binding"/>
    <property type="evidence" value="ECO:0007669"/>
    <property type="project" value="UniProtKB-UniRule"/>
</dbReference>
<sequence length="193" mass="21726">MRTKTFEAPVVLDKAMLVFWQQGYENTSMQNLVDAMGIHRRSIYDTFGDKHELFIQVLAHYRDQINERFEQVLATHTDLRSHLTAIFEIFIDHPDNQPAGCLVVNTAATLNSLEPDIQTLIQHYLTQEKALLQALLIAGQAELEPSVAIDLLAASLQSALIGIRVMAKVNPDSTTLTAIVQQTLQTLPWKEVF</sequence>
<feature type="domain" description="HTH tetR-type" evidence="5">
    <location>
        <begin position="5"/>
        <end position="65"/>
    </location>
</feature>
<evidence type="ECO:0000313" key="6">
    <source>
        <dbReference type="EMBL" id="AXN35884.1"/>
    </source>
</evidence>
<evidence type="ECO:0000256" key="1">
    <source>
        <dbReference type="ARBA" id="ARBA00023015"/>
    </source>
</evidence>
<keyword evidence="3" id="KW-0804">Transcription</keyword>
<evidence type="ECO:0000313" key="7">
    <source>
        <dbReference type="Proteomes" id="UP000257607"/>
    </source>
</evidence>
<dbReference type="Gene3D" id="1.10.357.10">
    <property type="entry name" value="Tetracycline Repressor, domain 2"/>
    <property type="match status" value="1"/>
</dbReference>
<dbReference type="SUPFAM" id="SSF48498">
    <property type="entry name" value="Tetracyclin repressor-like, C-terminal domain"/>
    <property type="match status" value="1"/>
</dbReference>